<dbReference type="Pfam" id="PF13409">
    <property type="entry name" value="GST_N_2"/>
    <property type="match status" value="1"/>
</dbReference>
<dbReference type="SFLD" id="SFLDS00019">
    <property type="entry name" value="Glutathione_Transferase_(cytos"/>
    <property type="match status" value="1"/>
</dbReference>
<dbReference type="GO" id="GO:0043295">
    <property type="term" value="F:glutathione binding"/>
    <property type="evidence" value="ECO:0007669"/>
    <property type="project" value="TreeGrafter"/>
</dbReference>
<gene>
    <name evidence="6" type="ORF">MVEN_00486400</name>
</gene>
<proteinExistence type="predicted"/>
<evidence type="ECO:0000256" key="2">
    <source>
        <dbReference type="ARBA" id="ARBA00022679"/>
    </source>
</evidence>
<dbReference type="PROSITE" id="PS50404">
    <property type="entry name" value="GST_NTER"/>
    <property type="match status" value="1"/>
</dbReference>
<dbReference type="Gene3D" id="3.40.30.10">
    <property type="entry name" value="Glutaredoxin"/>
    <property type="match status" value="1"/>
</dbReference>
<keyword evidence="2" id="KW-0808">Transferase</keyword>
<evidence type="ECO:0000259" key="5">
    <source>
        <dbReference type="PROSITE" id="PS50405"/>
    </source>
</evidence>
<evidence type="ECO:0000256" key="1">
    <source>
        <dbReference type="ARBA" id="ARBA00012452"/>
    </source>
</evidence>
<dbReference type="Gene3D" id="1.20.1050.10">
    <property type="match status" value="1"/>
</dbReference>
<dbReference type="SUPFAM" id="SSF47616">
    <property type="entry name" value="GST C-terminal domain-like"/>
    <property type="match status" value="1"/>
</dbReference>
<dbReference type="OrthoDB" id="249703at2759"/>
<dbReference type="PROSITE" id="PS50405">
    <property type="entry name" value="GST_CTER"/>
    <property type="match status" value="1"/>
</dbReference>
<dbReference type="PANTHER" id="PTHR43900">
    <property type="entry name" value="GLUTATHIONE S-TRANSFERASE RHO"/>
    <property type="match status" value="1"/>
</dbReference>
<feature type="domain" description="GST C-terminal" evidence="5">
    <location>
        <begin position="109"/>
        <end position="237"/>
    </location>
</feature>
<dbReference type="Proteomes" id="UP000620124">
    <property type="component" value="Unassembled WGS sequence"/>
</dbReference>
<dbReference type="InterPro" id="IPR004046">
    <property type="entry name" value="GST_C"/>
</dbReference>
<reference evidence="6" key="1">
    <citation type="submission" date="2020-05" db="EMBL/GenBank/DDBJ databases">
        <title>Mycena genomes resolve the evolution of fungal bioluminescence.</title>
        <authorList>
            <person name="Tsai I.J."/>
        </authorList>
    </citation>
    <scope>NUCLEOTIDE SEQUENCE</scope>
    <source>
        <strain evidence="6">CCC161011</strain>
    </source>
</reference>
<sequence length="237" mass="26527">MVLKLYGLAAASGTTYAVAMTIHEKKIPFEIVPIDLQNLYNGYRTPELLAIQPFHQIPAIVSPYVQLWRRFIMLLSKDDDGFTLYESRAICRYLAEKYADQGTSLLPTELKAKALFEQAASIEYSNFHPHAYVIYFEGRQKAIKGLEKDQAKFDNAVSKLSAVLQVYETILGKQRYLAGDEFTLADLFHISFGTLLEPSGPVKSPYARFCPAVPGSAQICPNLARFCLDPSKVTSCI</sequence>
<evidence type="ECO:0000259" key="4">
    <source>
        <dbReference type="PROSITE" id="PS50404"/>
    </source>
</evidence>
<dbReference type="InterPro" id="IPR040079">
    <property type="entry name" value="Glutathione_S-Trfase"/>
</dbReference>
<dbReference type="SFLD" id="SFLDG00358">
    <property type="entry name" value="Main_(cytGST)"/>
    <property type="match status" value="1"/>
</dbReference>
<dbReference type="GO" id="GO:0006749">
    <property type="term" value="P:glutathione metabolic process"/>
    <property type="evidence" value="ECO:0007669"/>
    <property type="project" value="TreeGrafter"/>
</dbReference>
<comment type="catalytic activity">
    <reaction evidence="3">
        <text>RX + glutathione = an S-substituted glutathione + a halide anion + H(+)</text>
        <dbReference type="Rhea" id="RHEA:16437"/>
        <dbReference type="ChEBI" id="CHEBI:15378"/>
        <dbReference type="ChEBI" id="CHEBI:16042"/>
        <dbReference type="ChEBI" id="CHEBI:17792"/>
        <dbReference type="ChEBI" id="CHEBI:57925"/>
        <dbReference type="ChEBI" id="CHEBI:90779"/>
        <dbReference type="EC" id="2.5.1.18"/>
    </reaction>
</comment>
<evidence type="ECO:0000313" key="7">
    <source>
        <dbReference type="Proteomes" id="UP000620124"/>
    </source>
</evidence>
<dbReference type="GO" id="GO:0004364">
    <property type="term" value="F:glutathione transferase activity"/>
    <property type="evidence" value="ECO:0007669"/>
    <property type="project" value="UniProtKB-EC"/>
</dbReference>
<dbReference type="InterPro" id="IPR010987">
    <property type="entry name" value="Glutathione-S-Trfase_C-like"/>
</dbReference>
<evidence type="ECO:0000313" key="6">
    <source>
        <dbReference type="EMBL" id="KAF7366100.1"/>
    </source>
</evidence>
<organism evidence="6 7">
    <name type="scientific">Mycena venus</name>
    <dbReference type="NCBI Taxonomy" id="2733690"/>
    <lineage>
        <taxon>Eukaryota</taxon>
        <taxon>Fungi</taxon>
        <taxon>Dikarya</taxon>
        <taxon>Basidiomycota</taxon>
        <taxon>Agaricomycotina</taxon>
        <taxon>Agaricomycetes</taxon>
        <taxon>Agaricomycetidae</taxon>
        <taxon>Agaricales</taxon>
        <taxon>Marasmiineae</taxon>
        <taxon>Mycenaceae</taxon>
        <taxon>Mycena</taxon>
    </lineage>
</organism>
<dbReference type="InterPro" id="IPR036249">
    <property type="entry name" value="Thioredoxin-like_sf"/>
</dbReference>
<feature type="domain" description="GST N-terminal" evidence="4">
    <location>
        <begin position="2"/>
        <end position="102"/>
    </location>
</feature>
<dbReference type="PANTHER" id="PTHR43900:SF3">
    <property type="entry name" value="GLUTATHIONE S-TRANSFERASE RHO"/>
    <property type="match status" value="1"/>
</dbReference>
<evidence type="ECO:0000256" key="3">
    <source>
        <dbReference type="ARBA" id="ARBA00047960"/>
    </source>
</evidence>
<keyword evidence="7" id="KW-1185">Reference proteome</keyword>
<dbReference type="Pfam" id="PF00043">
    <property type="entry name" value="GST_C"/>
    <property type="match status" value="1"/>
</dbReference>
<dbReference type="EMBL" id="JACAZI010000003">
    <property type="protein sequence ID" value="KAF7366100.1"/>
    <property type="molecule type" value="Genomic_DNA"/>
</dbReference>
<dbReference type="GO" id="GO:0005737">
    <property type="term" value="C:cytoplasm"/>
    <property type="evidence" value="ECO:0007669"/>
    <property type="project" value="TreeGrafter"/>
</dbReference>
<comment type="caution">
    <text evidence="6">The sequence shown here is derived from an EMBL/GenBank/DDBJ whole genome shotgun (WGS) entry which is preliminary data.</text>
</comment>
<dbReference type="InterPro" id="IPR004045">
    <property type="entry name" value="Glutathione_S-Trfase_N"/>
</dbReference>
<dbReference type="AlphaFoldDB" id="A0A8H7D9B4"/>
<name>A0A8H7D9B4_9AGAR</name>
<dbReference type="InterPro" id="IPR036282">
    <property type="entry name" value="Glutathione-S-Trfase_C_sf"/>
</dbReference>
<dbReference type="SUPFAM" id="SSF52833">
    <property type="entry name" value="Thioredoxin-like"/>
    <property type="match status" value="1"/>
</dbReference>
<accession>A0A8H7D9B4</accession>
<protein>
    <recommendedName>
        <fullName evidence="1">glutathione transferase</fullName>
        <ecNumber evidence="1">2.5.1.18</ecNumber>
    </recommendedName>
</protein>
<dbReference type="EC" id="2.5.1.18" evidence="1"/>